<dbReference type="HOGENOM" id="CLU_014042_0_0_6"/>
<dbReference type="GO" id="GO:0005737">
    <property type="term" value="C:cytoplasm"/>
    <property type="evidence" value="ECO:0007669"/>
    <property type="project" value="UniProtKB-SubCell"/>
</dbReference>
<dbReference type="KEGG" id="acz:Acaty_c1149"/>
<dbReference type="InterPro" id="IPR015947">
    <property type="entry name" value="PUA-like_sf"/>
</dbReference>
<feature type="region of interest" description="Disordered" evidence="7">
    <location>
        <begin position="396"/>
        <end position="432"/>
    </location>
</feature>
<dbReference type="Pfam" id="PF17785">
    <property type="entry name" value="PUA_3"/>
    <property type="match status" value="1"/>
</dbReference>
<gene>
    <name evidence="10" type="ORF">Acaty_c1149</name>
</gene>
<dbReference type="InterPro" id="IPR029063">
    <property type="entry name" value="SAM-dependent_MTases_sf"/>
</dbReference>
<evidence type="ECO:0000256" key="3">
    <source>
        <dbReference type="ARBA" id="ARBA00022603"/>
    </source>
</evidence>
<dbReference type="InterPro" id="IPR041532">
    <property type="entry name" value="RlmI-like_PUA"/>
</dbReference>
<name>A0A059ZQ11_ACICK</name>
<dbReference type="AlphaFoldDB" id="A0A059ZQ11"/>
<dbReference type="eggNOG" id="COG1092">
    <property type="taxonomic scope" value="Bacteria"/>
</dbReference>
<evidence type="ECO:0000256" key="4">
    <source>
        <dbReference type="ARBA" id="ARBA00022679"/>
    </source>
</evidence>
<evidence type="ECO:0000259" key="9">
    <source>
        <dbReference type="Pfam" id="PF17785"/>
    </source>
</evidence>
<dbReference type="InterPro" id="IPR036974">
    <property type="entry name" value="PUA_sf"/>
</dbReference>
<dbReference type="PANTHER" id="PTHR42873:SF1">
    <property type="entry name" value="S-ADENOSYLMETHIONINE-DEPENDENT METHYLTRANSFERASE DOMAIN-CONTAINING PROTEIN"/>
    <property type="match status" value="1"/>
</dbReference>
<sequence length="432" mass="47491">MTRPTPPLRLKKNEDRRLRIGHPWIYSNEVDVSRTPLVAVAPGSVCRIEDHRGQPLGLAHVNPHALLCARILTRDPDTQIDVDFYLRRLRDALGLRMALFSGPYYRLVHGEGDGLPGLVVDRYGDYLVLQTGSAGMEQDLDLIVAALVELIRPLGILLKGSGVARSIEGLPERIEVLAGAVPEHLEVLENGCSFLIDPRQGQKTGWFYDHRRNRHELTKFATGRRVLDLFSYLGGFALPLARAGAVEVLAVDRSASALALLEENARRNGLSQVHGHEGEALETLRQLRDRAESFDLILLDPPALIKSRKDVRDGTAAYARLNDLALRLLRPDGLLFTASCSYHLSRDALLQAVARGASRGSYRVLTEAGQDLDHPYPPAVPEARYLKAFLLHRAEAHDSETPEAETPAEASPTSGLEGADLPIAPKNSQTNA</sequence>
<dbReference type="GO" id="GO:0008168">
    <property type="term" value="F:methyltransferase activity"/>
    <property type="evidence" value="ECO:0007669"/>
    <property type="project" value="UniProtKB-KW"/>
</dbReference>
<evidence type="ECO:0000256" key="1">
    <source>
        <dbReference type="ARBA" id="ARBA00004496"/>
    </source>
</evidence>
<organism evidence="10 11">
    <name type="scientific">Acidithiobacillus caldus (strain ATCC 51756 / DSM 8584 / KU)</name>
    <dbReference type="NCBI Taxonomy" id="637389"/>
    <lineage>
        <taxon>Bacteria</taxon>
        <taxon>Pseudomonadati</taxon>
        <taxon>Pseudomonadota</taxon>
        <taxon>Acidithiobacillia</taxon>
        <taxon>Acidithiobacillales</taxon>
        <taxon>Acidithiobacillaceae</taxon>
        <taxon>Acidithiobacillus</taxon>
    </lineage>
</organism>
<keyword evidence="4 10" id="KW-0808">Transferase</keyword>
<evidence type="ECO:0000259" key="8">
    <source>
        <dbReference type="Pfam" id="PF10672"/>
    </source>
</evidence>
<evidence type="ECO:0000256" key="5">
    <source>
        <dbReference type="ARBA" id="ARBA00022691"/>
    </source>
</evidence>
<dbReference type="CDD" id="cd02440">
    <property type="entry name" value="AdoMet_MTases"/>
    <property type="match status" value="1"/>
</dbReference>
<dbReference type="Proteomes" id="UP000005522">
    <property type="component" value="Chromosome"/>
</dbReference>
<protein>
    <submittedName>
        <fullName evidence="10">LSU m5C1962 methyltransferase RlmI</fullName>
    </submittedName>
</protein>
<evidence type="ECO:0000256" key="6">
    <source>
        <dbReference type="ARBA" id="ARBA00038091"/>
    </source>
</evidence>
<dbReference type="Gene3D" id="2.30.130.10">
    <property type="entry name" value="PUA domain"/>
    <property type="match status" value="1"/>
</dbReference>
<evidence type="ECO:0000256" key="7">
    <source>
        <dbReference type="SAM" id="MobiDB-lite"/>
    </source>
</evidence>
<dbReference type="PANTHER" id="PTHR42873">
    <property type="entry name" value="RIBOSOMAL RNA LARGE SUBUNIT METHYLTRANSFERASE"/>
    <property type="match status" value="1"/>
</dbReference>
<dbReference type="GO" id="GO:0003723">
    <property type="term" value="F:RNA binding"/>
    <property type="evidence" value="ECO:0007669"/>
    <property type="project" value="InterPro"/>
</dbReference>
<dbReference type="Gene3D" id="3.30.750.80">
    <property type="entry name" value="RNA methyltransferase domain (HRMD) like"/>
    <property type="match status" value="1"/>
</dbReference>
<dbReference type="GO" id="GO:0032259">
    <property type="term" value="P:methylation"/>
    <property type="evidence" value="ECO:0007669"/>
    <property type="project" value="UniProtKB-KW"/>
</dbReference>
<dbReference type="CDD" id="cd21153">
    <property type="entry name" value="PUA_RlmI"/>
    <property type="match status" value="1"/>
</dbReference>
<dbReference type="EMBL" id="CP005986">
    <property type="protein sequence ID" value="AIA55019.1"/>
    <property type="molecule type" value="Genomic_DNA"/>
</dbReference>
<accession>A0A059ZQ11</accession>
<feature type="compositionally biased region" description="Low complexity" evidence="7">
    <location>
        <begin position="404"/>
        <end position="414"/>
    </location>
</feature>
<dbReference type="Gene3D" id="3.40.50.150">
    <property type="entry name" value="Vaccinia Virus protein VP39"/>
    <property type="match status" value="1"/>
</dbReference>
<evidence type="ECO:0000313" key="10">
    <source>
        <dbReference type="EMBL" id="AIA55019.1"/>
    </source>
</evidence>
<proteinExistence type="inferred from homology"/>
<comment type="subcellular location">
    <subcellularLocation>
        <location evidence="1">Cytoplasm</location>
    </subcellularLocation>
</comment>
<reference evidence="10 11" key="1">
    <citation type="journal article" date="2009" name="J. Bacteriol.">
        <title>Draft genome sequence of the extremely acidophilic bacterium Acidithiobacillus caldus ATCC 51756 reveals metabolic versatility in the genus Acidithiobacillus.</title>
        <authorList>
            <person name="Valdes J."/>
            <person name="Quatrini R."/>
            <person name="Hallberg K."/>
            <person name="Dopson M."/>
            <person name="Valenzuela P.D."/>
            <person name="Holmes D.S."/>
        </authorList>
    </citation>
    <scope>NUCLEOTIDE SEQUENCE [LARGE SCALE GENOMIC DNA]</scope>
    <source>
        <strain evidence="11">ATCC 51756 / DSM 8584 / KU</strain>
    </source>
</reference>
<comment type="similarity">
    <text evidence="6">Belongs to the methyltransferase superfamily. RlmI family.</text>
</comment>
<evidence type="ECO:0000313" key="11">
    <source>
        <dbReference type="Proteomes" id="UP000005522"/>
    </source>
</evidence>
<dbReference type="RefSeq" id="WP_004871794.1">
    <property type="nucleotide sequence ID" value="NZ_CP005986.1"/>
</dbReference>
<feature type="domain" description="RlmI-like PUA" evidence="9">
    <location>
        <begin position="8"/>
        <end position="74"/>
    </location>
</feature>
<dbReference type="SUPFAM" id="SSF88697">
    <property type="entry name" value="PUA domain-like"/>
    <property type="match status" value="1"/>
</dbReference>
<keyword evidence="5" id="KW-0949">S-adenosyl-L-methionine</keyword>
<dbReference type="Pfam" id="PF10672">
    <property type="entry name" value="Methyltrans_SAM"/>
    <property type="match status" value="1"/>
</dbReference>
<evidence type="ECO:0000256" key="2">
    <source>
        <dbReference type="ARBA" id="ARBA00022490"/>
    </source>
</evidence>
<keyword evidence="3 10" id="KW-0489">Methyltransferase</keyword>
<feature type="domain" description="S-adenosylmethionine-dependent methyltransferase" evidence="8">
    <location>
        <begin position="174"/>
        <end position="362"/>
    </location>
</feature>
<dbReference type="InterPro" id="IPR019614">
    <property type="entry name" value="SAM-dep_methyl-trfase"/>
</dbReference>
<keyword evidence="2" id="KW-0963">Cytoplasm</keyword>
<dbReference type="CDD" id="cd11572">
    <property type="entry name" value="RlmI_M_like"/>
    <property type="match status" value="1"/>
</dbReference>
<dbReference type="SUPFAM" id="SSF53335">
    <property type="entry name" value="S-adenosyl-L-methionine-dependent methyltransferases"/>
    <property type="match status" value="1"/>
</dbReference>